<dbReference type="Pfam" id="PF00704">
    <property type="entry name" value="Glyco_hydro_18"/>
    <property type="match status" value="1"/>
</dbReference>
<dbReference type="Gene3D" id="3.10.50.10">
    <property type="match status" value="1"/>
</dbReference>
<protein>
    <recommendedName>
        <fullName evidence="3">GH18 domain-containing protein</fullName>
    </recommendedName>
</protein>
<dbReference type="GO" id="GO:0006032">
    <property type="term" value="P:chitin catabolic process"/>
    <property type="evidence" value="ECO:0007669"/>
    <property type="project" value="TreeGrafter"/>
</dbReference>
<evidence type="ECO:0000313" key="4">
    <source>
        <dbReference type="EnsemblMetazoa" id="SCAU012423-PA"/>
    </source>
</evidence>
<dbReference type="KEGG" id="scac:106089487"/>
<dbReference type="GO" id="GO:0004568">
    <property type="term" value="F:chitinase activity"/>
    <property type="evidence" value="ECO:0007669"/>
    <property type="project" value="TreeGrafter"/>
</dbReference>
<dbReference type="EnsemblMetazoa" id="SCAU012423-RA">
    <property type="protein sequence ID" value="SCAU012423-PA"/>
    <property type="gene ID" value="SCAU012423"/>
</dbReference>
<dbReference type="InterPro" id="IPR050314">
    <property type="entry name" value="Glycosyl_Hydrlase_18"/>
</dbReference>
<dbReference type="InterPro" id="IPR011583">
    <property type="entry name" value="Chitinase_II/V-like_cat"/>
</dbReference>
<dbReference type="PROSITE" id="PS51910">
    <property type="entry name" value="GH18_2"/>
    <property type="match status" value="1"/>
</dbReference>
<accession>A0A1I8PZ95</accession>
<dbReference type="GO" id="GO:0005576">
    <property type="term" value="C:extracellular region"/>
    <property type="evidence" value="ECO:0007669"/>
    <property type="project" value="TreeGrafter"/>
</dbReference>
<dbReference type="InterPro" id="IPR029070">
    <property type="entry name" value="Chitinase_insertion_sf"/>
</dbReference>
<dbReference type="PANTHER" id="PTHR11177">
    <property type="entry name" value="CHITINASE"/>
    <property type="match status" value="1"/>
</dbReference>
<evidence type="ECO:0000313" key="5">
    <source>
        <dbReference type="Proteomes" id="UP000095300"/>
    </source>
</evidence>
<proteinExistence type="predicted"/>
<evidence type="ECO:0000256" key="1">
    <source>
        <dbReference type="ARBA" id="ARBA00022729"/>
    </source>
</evidence>
<dbReference type="InterPro" id="IPR001223">
    <property type="entry name" value="Glyco_hydro18_cat"/>
</dbReference>
<dbReference type="AlphaFoldDB" id="A0A1I8PZ95"/>
<sequence length="412" mass="47429">MKVLAIFLILAFFGYLEAAETDKMINCYYHVRSFKRFGVGKFVPENIDPFSCTHISFAFFGINETGLFKDPNKEINLEHDFIRRTIHLKFKNPKLKIYAVLGGEKEKGQTFSEMAASFELRQKFIDSTATFLQRHAFDGLDFRWLYPGFYGALADRYNYAALVKQFKETFDLLKLDFGITVSGNASYAEKWYDVPLLVKYVDFINVISYNFTNGDLAVYDSPLYGEGEANANASISFWLESGAPASLLNMGISLVGHAFLVEDKYKGKPNSPSFGMYWTGRITYKYNYWGYVDACQFASEMSNQAQFVFDTSLGASYMLVSKKIWMSYHTPRTIEMKIDYVLERGLKGIMVWSLEYDDFLGRCGEKFHLVQFASRKLDKRYQCSSGRCCRISQQLMAMCYREYVHDDGTTIV</sequence>
<feature type="chain" id="PRO_5009327525" description="GH18 domain-containing protein" evidence="2">
    <location>
        <begin position="19"/>
        <end position="412"/>
    </location>
</feature>
<keyword evidence="1 2" id="KW-0732">Signal</keyword>
<feature type="domain" description="GH18" evidence="3">
    <location>
        <begin position="23"/>
        <end position="380"/>
    </location>
</feature>
<dbReference type="Gene3D" id="3.20.20.80">
    <property type="entry name" value="Glycosidases"/>
    <property type="match status" value="1"/>
</dbReference>
<dbReference type="PANTHER" id="PTHR11177:SF360">
    <property type="entry name" value="CHITINASE 4-RELATED"/>
    <property type="match status" value="1"/>
</dbReference>
<dbReference type="Proteomes" id="UP000095300">
    <property type="component" value="Unassembled WGS sequence"/>
</dbReference>
<organism evidence="4 5">
    <name type="scientific">Stomoxys calcitrans</name>
    <name type="common">Stable fly</name>
    <name type="synonym">Conops calcitrans</name>
    <dbReference type="NCBI Taxonomy" id="35570"/>
    <lineage>
        <taxon>Eukaryota</taxon>
        <taxon>Metazoa</taxon>
        <taxon>Ecdysozoa</taxon>
        <taxon>Arthropoda</taxon>
        <taxon>Hexapoda</taxon>
        <taxon>Insecta</taxon>
        <taxon>Pterygota</taxon>
        <taxon>Neoptera</taxon>
        <taxon>Endopterygota</taxon>
        <taxon>Diptera</taxon>
        <taxon>Brachycera</taxon>
        <taxon>Muscomorpha</taxon>
        <taxon>Muscoidea</taxon>
        <taxon>Muscidae</taxon>
        <taxon>Stomoxys</taxon>
    </lineage>
</organism>
<gene>
    <name evidence="4" type="primary">106089487</name>
</gene>
<evidence type="ECO:0000256" key="2">
    <source>
        <dbReference type="SAM" id="SignalP"/>
    </source>
</evidence>
<name>A0A1I8PZ95_STOCA</name>
<dbReference type="InterPro" id="IPR017853">
    <property type="entry name" value="GH"/>
</dbReference>
<dbReference type="GO" id="GO:0008061">
    <property type="term" value="F:chitin binding"/>
    <property type="evidence" value="ECO:0007669"/>
    <property type="project" value="InterPro"/>
</dbReference>
<reference evidence="4" key="1">
    <citation type="submission" date="2020-05" db="UniProtKB">
        <authorList>
            <consortium name="EnsemblMetazoa"/>
        </authorList>
    </citation>
    <scope>IDENTIFICATION</scope>
    <source>
        <strain evidence="4">USDA</strain>
    </source>
</reference>
<dbReference type="SMART" id="SM00636">
    <property type="entry name" value="Glyco_18"/>
    <property type="match status" value="1"/>
</dbReference>
<keyword evidence="5" id="KW-1185">Reference proteome</keyword>
<evidence type="ECO:0000259" key="3">
    <source>
        <dbReference type="PROSITE" id="PS51910"/>
    </source>
</evidence>
<dbReference type="GO" id="GO:0005975">
    <property type="term" value="P:carbohydrate metabolic process"/>
    <property type="evidence" value="ECO:0007669"/>
    <property type="project" value="InterPro"/>
</dbReference>
<dbReference type="OrthoDB" id="73875at2759"/>
<dbReference type="VEuPathDB" id="VectorBase:SCAU012423"/>
<dbReference type="STRING" id="35570.A0A1I8PZ95"/>
<feature type="signal peptide" evidence="2">
    <location>
        <begin position="1"/>
        <end position="18"/>
    </location>
</feature>
<dbReference type="SUPFAM" id="SSF51445">
    <property type="entry name" value="(Trans)glycosidases"/>
    <property type="match status" value="1"/>
</dbReference>